<dbReference type="AlphaFoldDB" id="A0A139XAX4"/>
<dbReference type="EMBL" id="ANNX02000020">
    <property type="protein sequence ID" value="KYC41854.1"/>
    <property type="molecule type" value="Genomic_DNA"/>
</dbReference>
<dbReference type="PROSITE" id="PS50110">
    <property type="entry name" value="RESPONSE_REGULATORY"/>
    <property type="match status" value="1"/>
</dbReference>
<evidence type="ECO:0000259" key="2">
    <source>
        <dbReference type="PROSITE" id="PS50110"/>
    </source>
</evidence>
<dbReference type="SUPFAM" id="SSF52172">
    <property type="entry name" value="CheY-like"/>
    <property type="match status" value="1"/>
</dbReference>
<accession>A0A139XAX4</accession>
<gene>
    <name evidence="3" type="ORF">WA1_17695</name>
</gene>
<dbReference type="InterPro" id="IPR011006">
    <property type="entry name" value="CheY-like_superfamily"/>
</dbReference>
<organism evidence="3 4">
    <name type="scientific">Scytonema hofmannii PCC 7110</name>
    <dbReference type="NCBI Taxonomy" id="128403"/>
    <lineage>
        <taxon>Bacteria</taxon>
        <taxon>Bacillati</taxon>
        <taxon>Cyanobacteriota</taxon>
        <taxon>Cyanophyceae</taxon>
        <taxon>Nostocales</taxon>
        <taxon>Scytonemataceae</taxon>
        <taxon>Scytonema</taxon>
    </lineage>
</organism>
<name>A0A139XAX4_9CYAN</name>
<protein>
    <recommendedName>
        <fullName evidence="2">Response regulatory domain-containing protein</fullName>
    </recommendedName>
</protein>
<evidence type="ECO:0000256" key="1">
    <source>
        <dbReference type="PROSITE-ProRule" id="PRU00169"/>
    </source>
</evidence>
<dbReference type="GO" id="GO:0000160">
    <property type="term" value="P:phosphorelay signal transduction system"/>
    <property type="evidence" value="ECO:0007669"/>
    <property type="project" value="InterPro"/>
</dbReference>
<keyword evidence="4" id="KW-1185">Reference proteome</keyword>
<evidence type="ECO:0000313" key="3">
    <source>
        <dbReference type="EMBL" id="KYC41854.1"/>
    </source>
</evidence>
<sequence>MFFPSFRIDNIQPKRRVIALEANQPRYRILVVDDRWENRQLMMQLLSPLGFEVEQASHGLEAIALWEHK</sequence>
<dbReference type="InterPro" id="IPR001789">
    <property type="entry name" value="Sig_transdc_resp-reg_receiver"/>
</dbReference>
<proteinExistence type="predicted"/>
<feature type="domain" description="Response regulatory" evidence="2">
    <location>
        <begin position="28"/>
        <end position="69"/>
    </location>
</feature>
<comment type="caution">
    <text evidence="3">The sequence shown here is derived from an EMBL/GenBank/DDBJ whole genome shotgun (WGS) entry which is preliminary data.</text>
</comment>
<dbReference type="RefSeq" id="WP_017746259.1">
    <property type="nucleotide sequence ID" value="NZ_KQ976354.1"/>
</dbReference>
<dbReference type="Proteomes" id="UP000076925">
    <property type="component" value="Unassembled WGS sequence"/>
</dbReference>
<evidence type="ECO:0000313" key="4">
    <source>
        <dbReference type="Proteomes" id="UP000076925"/>
    </source>
</evidence>
<dbReference type="STRING" id="128403.WA1_17695"/>
<reference evidence="3 4" key="1">
    <citation type="journal article" date="2013" name="Genome Biol. Evol.">
        <title>Genomes of Stigonematalean cyanobacteria (subsection V) and the evolution of oxygenic photosynthesis from prokaryotes to plastids.</title>
        <authorList>
            <person name="Dagan T."/>
            <person name="Roettger M."/>
            <person name="Stucken K."/>
            <person name="Landan G."/>
            <person name="Koch R."/>
            <person name="Major P."/>
            <person name="Gould S.B."/>
            <person name="Goremykin V.V."/>
            <person name="Rippka R."/>
            <person name="Tandeau de Marsac N."/>
            <person name="Gugger M."/>
            <person name="Lockhart P.J."/>
            <person name="Allen J.F."/>
            <person name="Brune I."/>
            <person name="Maus I."/>
            <person name="Puhler A."/>
            <person name="Martin W.F."/>
        </authorList>
    </citation>
    <scope>NUCLEOTIDE SEQUENCE [LARGE SCALE GENOMIC DNA]</scope>
    <source>
        <strain evidence="3 4">PCC 7110</strain>
    </source>
</reference>
<dbReference type="Gene3D" id="3.40.50.2300">
    <property type="match status" value="1"/>
</dbReference>
<comment type="caution">
    <text evidence="1">Lacks conserved residue(s) required for the propagation of feature annotation.</text>
</comment>